<feature type="transmembrane region" description="Helical" evidence="18">
    <location>
        <begin position="27"/>
        <end position="43"/>
    </location>
</feature>
<dbReference type="InterPro" id="IPR048307">
    <property type="entry name" value="STT3_N"/>
</dbReference>
<feature type="transmembrane region" description="Helical" evidence="18">
    <location>
        <begin position="482"/>
        <end position="503"/>
    </location>
</feature>
<dbReference type="EC" id="2.4.99.21" evidence="6"/>
<sequence length="1011" mass="108667">MSQPSESESLSERIEGLDGALDSLREVYHVPLLGAMFAFMLWVRARHWERFQVDGQVLFSGNDAWYHYRMVEYTVRNFPATMPFDPWTRFPEGTSVGQFGTLFDQLMALAALIVGLGSPTTEQIRMVVLFTPAVMGALVIVPVYLIGARLSNRVGGLVAALVVALTPGQFLTRSLVGFADHHVAETMFMALAALALLVAIDVAMRDKPAWELLRAGEFDALRPTLLWSGLAGVAAALYIWVWPPGVFFVGILGVFFGVAMLLQYVSGVSPDHLGIVGVTVGLVAAVLALVPISEFGLSATNFSLAQPLLALGLAAGAAVVAGGARVWDARDLDKRGFPLALLTLAFGSAFVVALVLPDVFGFFSTQVTRVVGLSSTATALTVGEAQPPSNPSQFIYDSYGLAFFTAVAGLVLALYRSATDRELAPKFLFLAVWGVFLFLATMTQQRFDYYLVLAVASANAVFFSWVFDLVDLGSLARDVSNLSAYQVLTILAVVMVLTVPMTYRPGGTYANAMQSADQQAGPGLVQNWDESLAWMSTETPEVGAYGTGDEGELLEYYGTYPRQDDFAYSEGSYGVISWWDYGHWITTLGERPAFANPFQQNAEQAANFLLATNETEASGVLVSESGEQTRYVMLDYQLGLAGTRKYSAPAAWESAHDVTGGELSQPVLVQSQGSLQLGFSAKTERGMRSMRTRLYEHHGSAVGPESANSALGSTVVVVDWETTSIQGQQYPVLPSNNQPLRAFGNLSEAEEFVRQDGTAQVGGVLGEPPTDLPALQHYRLVDTSPQNTASETPASRIFRFTEAARTQQNPNALQPINVQPWVKTFERVEGATVEGEGPADTTVTARVRMQVPGGAGNFTYVQHAETDADGQFEMVLPYSTTGYDEYGPENGYTNVSVRATGPYQFSTQPTANESAYITRSFASVDVSEGQVVGAEDGPVQVTMEEQVLSQPEGANTNGTDSTNTSDSTTDTSTNSSDSTSTDGTNSTSTNTTSTNDTASLVRPPVVAPTRG</sequence>
<feature type="transmembrane region" description="Helical" evidence="18">
    <location>
        <begin position="339"/>
        <end position="363"/>
    </location>
</feature>
<keyword evidence="11" id="KW-0460">Magnesium</keyword>
<dbReference type="GO" id="GO:0004576">
    <property type="term" value="F:oligosaccharyl transferase activity"/>
    <property type="evidence" value="ECO:0007669"/>
    <property type="project" value="InterPro"/>
</dbReference>
<dbReference type="Pfam" id="PF02516">
    <property type="entry name" value="STT3"/>
    <property type="match status" value="1"/>
</dbReference>
<comment type="catalytic activity">
    <reaction evidence="16">
        <text>an archaeal dolichyl phosphooligosaccharide + [protein]-L-asparagine = an archaeal dolichyl phosphate + a glycoprotein with the oligosaccharide chain attached by N-beta-D-glycosyl linkage to a protein L-asparagine.</text>
        <dbReference type="EC" id="2.4.99.21"/>
    </reaction>
</comment>
<dbReference type="AlphaFoldDB" id="A0A9E7R815"/>
<feature type="transmembrane region" description="Helical" evidence="18">
    <location>
        <begin position="99"/>
        <end position="118"/>
    </location>
</feature>
<feature type="transmembrane region" description="Helical" evidence="18">
    <location>
        <begin position="154"/>
        <end position="171"/>
    </location>
</feature>
<evidence type="ECO:0000256" key="15">
    <source>
        <dbReference type="ARBA" id="ARBA00030679"/>
    </source>
</evidence>
<evidence type="ECO:0000259" key="20">
    <source>
        <dbReference type="Pfam" id="PF18079"/>
    </source>
</evidence>
<feature type="domain" description="Oligosaccharyl transferase STT3 N-terminal" evidence="19">
    <location>
        <begin position="44"/>
        <end position="315"/>
    </location>
</feature>
<evidence type="ECO:0000256" key="1">
    <source>
        <dbReference type="ARBA" id="ARBA00001936"/>
    </source>
</evidence>
<dbReference type="NCBIfam" id="TIGR04154">
    <property type="entry name" value="archaeo_STT3"/>
    <property type="match status" value="1"/>
</dbReference>
<evidence type="ECO:0000259" key="19">
    <source>
        <dbReference type="Pfam" id="PF02516"/>
    </source>
</evidence>
<dbReference type="PANTHER" id="PTHR13872:SF1">
    <property type="entry name" value="DOLICHYL-DIPHOSPHOOLIGOSACCHARIDE--PROTEIN GLYCOSYLTRANSFERASE SUBUNIT STT3B"/>
    <property type="match status" value="1"/>
</dbReference>
<gene>
    <name evidence="22" type="ORF">N0B31_08725</name>
</gene>
<comment type="cofactor">
    <cofactor evidence="1">
        <name>Mn(2+)</name>
        <dbReference type="ChEBI" id="CHEBI:29035"/>
    </cofactor>
</comment>
<evidence type="ECO:0000256" key="18">
    <source>
        <dbReference type="SAM" id="Phobius"/>
    </source>
</evidence>
<dbReference type="Gene3D" id="2.60.40.3390">
    <property type="match status" value="1"/>
</dbReference>
<feature type="domain" description="AglB-like core" evidence="21">
    <location>
        <begin position="527"/>
        <end position="637"/>
    </location>
</feature>
<evidence type="ECO:0000259" key="21">
    <source>
        <dbReference type="Pfam" id="PF22627"/>
    </source>
</evidence>
<dbReference type="InterPro" id="IPR003674">
    <property type="entry name" value="Oligo_trans_STT3"/>
</dbReference>
<feature type="transmembrane region" description="Helical" evidence="18">
    <location>
        <begin position="449"/>
        <end position="470"/>
    </location>
</feature>
<feature type="transmembrane region" description="Helical" evidence="18">
    <location>
        <begin position="304"/>
        <end position="327"/>
    </location>
</feature>
<dbReference type="Gene3D" id="3.40.50.12610">
    <property type="match status" value="1"/>
</dbReference>
<comment type="cofactor">
    <cofactor evidence="2">
        <name>Mg(2+)</name>
        <dbReference type="ChEBI" id="CHEBI:18420"/>
    </cofactor>
</comment>
<evidence type="ECO:0000256" key="4">
    <source>
        <dbReference type="ARBA" id="ARBA00004922"/>
    </source>
</evidence>
<feature type="transmembrane region" description="Helical" evidence="18">
    <location>
        <begin position="394"/>
        <end position="415"/>
    </location>
</feature>
<comment type="subcellular location">
    <subcellularLocation>
        <location evidence="3">Cell membrane</location>
        <topology evidence="3">Multi-pass membrane protein</topology>
    </subcellularLocation>
</comment>
<dbReference type="EMBL" id="CP104003">
    <property type="protein sequence ID" value="UWM56365.1"/>
    <property type="molecule type" value="Genomic_DNA"/>
</dbReference>
<dbReference type="InterPro" id="IPR026410">
    <property type="entry name" value="OlisacTrfase_arch"/>
</dbReference>
<evidence type="ECO:0000256" key="7">
    <source>
        <dbReference type="ARBA" id="ARBA00022676"/>
    </source>
</evidence>
<evidence type="ECO:0000256" key="3">
    <source>
        <dbReference type="ARBA" id="ARBA00004651"/>
    </source>
</evidence>
<evidence type="ECO:0000256" key="2">
    <source>
        <dbReference type="ARBA" id="ARBA00001946"/>
    </source>
</evidence>
<evidence type="ECO:0000256" key="14">
    <source>
        <dbReference type="ARBA" id="ARBA00023211"/>
    </source>
</evidence>
<evidence type="ECO:0000256" key="6">
    <source>
        <dbReference type="ARBA" id="ARBA00012602"/>
    </source>
</evidence>
<evidence type="ECO:0000256" key="10">
    <source>
        <dbReference type="ARBA" id="ARBA00022723"/>
    </source>
</evidence>
<keyword evidence="9 18" id="KW-0812">Transmembrane</keyword>
<evidence type="ECO:0000256" key="11">
    <source>
        <dbReference type="ARBA" id="ARBA00022842"/>
    </source>
</evidence>
<evidence type="ECO:0000256" key="12">
    <source>
        <dbReference type="ARBA" id="ARBA00022989"/>
    </source>
</evidence>
<dbReference type="GeneID" id="74942501"/>
<keyword evidence="7" id="KW-0328">Glycosyltransferase</keyword>
<feature type="transmembrane region" description="Helical" evidence="18">
    <location>
        <begin position="427"/>
        <end position="443"/>
    </location>
</feature>
<dbReference type="Pfam" id="PF18079">
    <property type="entry name" value="AglB_L1"/>
    <property type="match status" value="1"/>
</dbReference>
<keyword evidence="10" id="KW-0479">Metal-binding</keyword>
<proteinExistence type="inferred from homology"/>
<dbReference type="KEGG" id="ssai:N0B31_08725"/>
<dbReference type="PANTHER" id="PTHR13872">
    <property type="entry name" value="DOLICHYL-DIPHOSPHOOLIGOSACCHARIDE--PROTEIN GLYCOSYLTRANSFERASE SUBUNIT"/>
    <property type="match status" value="1"/>
</dbReference>
<feature type="region of interest" description="Disordered" evidence="17">
    <location>
        <begin position="946"/>
        <end position="1011"/>
    </location>
</feature>
<keyword evidence="14" id="KW-0464">Manganese</keyword>
<dbReference type="GO" id="GO:0046872">
    <property type="term" value="F:metal ion binding"/>
    <property type="evidence" value="ECO:0007669"/>
    <property type="project" value="UniProtKB-KW"/>
</dbReference>
<keyword evidence="23" id="KW-1185">Reference proteome</keyword>
<comment type="pathway">
    <text evidence="4">Protein modification; protein glycosylation.</text>
</comment>
<reference evidence="22" key="1">
    <citation type="submission" date="2022-09" db="EMBL/GenBank/DDBJ databases">
        <title>Diverse halophilic archaea isolated from saline environments.</title>
        <authorList>
            <person name="Cui H.-L."/>
        </authorList>
    </citation>
    <scope>NUCLEOTIDE SEQUENCE</scope>
    <source>
        <strain evidence="22">ZS-35-S2</strain>
    </source>
</reference>
<dbReference type="Pfam" id="PF22627">
    <property type="entry name" value="AglB_core-like"/>
    <property type="match status" value="1"/>
</dbReference>
<evidence type="ECO:0000256" key="8">
    <source>
        <dbReference type="ARBA" id="ARBA00022679"/>
    </source>
</evidence>
<feature type="domain" description="Archaeal glycosylation protein B peripheral" evidence="20">
    <location>
        <begin position="830"/>
        <end position="932"/>
    </location>
</feature>
<keyword evidence="8 22" id="KW-0808">Transferase</keyword>
<keyword evidence="12 18" id="KW-1133">Transmembrane helix</keyword>
<feature type="transmembrane region" description="Helical" evidence="18">
    <location>
        <begin position="224"/>
        <end position="241"/>
    </location>
</feature>
<feature type="transmembrane region" description="Helical" evidence="18">
    <location>
        <begin position="273"/>
        <end position="292"/>
    </location>
</feature>
<evidence type="ECO:0000256" key="9">
    <source>
        <dbReference type="ARBA" id="ARBA00022692"/>
    </source>
</evidence>
<dbReference type="Proteomes" id="UP001057580">
    <property type="component" value="Chromosome"/>
</dbReference>
<keyword evidence="13 18" id="KW-0472">Membrane</keyword>
<feature type="transmembrane region" description="Helical" evidence="18">
    <location>
        <begin position="124"/>
        <end position="147"/>
    </location>
</feature>
<evidence type="ECO:0000256" key="16">
    <source>
        <dbReference type="ARBA" id="ARBA00034066"/>
    </source>
</evidence>
<evidence type="ECO:0000256" key="5">
    <source>
        <dbReference type="ARBA" id="ARBA00010810"/>
    </source>
</evidence>
<evidence type="ECO:0000256" key="17">
    <source>
        <dbReference type="SAM" id="MobiDB-lite"/>
    </source>
</evidence>
<feature type="transmembrane region" description="Helical" evidence="18">
    <location>
        <begin position="247"/>
        <end position="266"/>
    </location>
</feature>
<comment type="similarity">
    <text evidence="5">Belongs to the STT3 family.</text>
</comment>
<protein>
    <recommendedName>
        <fullName evidence="6">dolichyl-phosphooligosaccharide-protein glycotransferase</fullName>
        <ecNumber evidence="6">2.4.99.21</ecNumber>
    </recommendedName>
    <alternativeName>
        <fullName evidence="15">Oligosaccharyl transferase</fullName>
    </alternativeName>
</protein>
<dbReference type="InterPro" id="IPR054479">
    <property type="entry name" value="AglB-like_core"/>
</dbReference>
<feature type="compositionally biased region" description="Low complexity" evidence="17">
    <location>
        <begin position="955"/>
        <end position="997"/>
    </location>
</feature>
<accession>A0A9E7R815</accession>
<organism evidence="22 23">
    <name type="scientific">Salinirubellus salinus</name>
    <dbReference type="NCBI Taxonomy" id="1364945"/>
    <lineage>
        <taxon>Archaea</taxon>
        <taxon>Methanobacteriati</taxon>
        <taxon>Methanobacteriota</taxon>
        <taxon>Stenosarchaea group</taxon>
        <taxon>Halobacteria</taxon>
        <taxon>Halobacteriales</taxon>
        <taxon>Natronomonadaceae</taxon>
        <taxon>Salinirubellus</taxon>
    </lineage>
</organism>
<evidence type="ECO:0000313" key="23">
    <source>
        <dbReference type="Proteomes" id="UP001057580"/>
    </source>
</evidence>
<feature type="transmembrane region" description="Helical" evidence="18">
    <location>
        <begin position="183"/>
        <end position="203"/>
    </location>
</feature>
<dbReference type="InterPro" id="IPR041154">
    <property type="entry name" value="AglB_P1"/>
</dbReference>
<name>A0A9E7R815_9EURY</name>
<evidence type="ECO:0000256" key="13">
    <source>
        <dbReference type="ARBA" id="ARBA00023136"/>
    </source>
</evidence>
<dbReference type="RefSeq" id="WP_260643479.1">
    <property type="nucleotide sequence ID" value="NZ_CP104003.1"/>
</dbReference>
<dbReference type="GO" id="GO:0005886">
    <property type="term" value="C:plasma membrane"/>
    <property type="evidence" value="ECO:0007669"/>
    <property type="project" value="UniProtKB-SubCell"/>
</dbReference>
<evidence type="ECO:0000313" key="22">
    <source>
        <dbReference type="EMBL" id="UWM56365.1"/>
    </source>
</evidence>